<keyword evidence="2" id="KW-1185">Reference proteome</keyword>
<accession>A0ABU1UI52</accession>
<sequence>MEGAPESSSWGLWSDQALGALNSLTPASVLSAISSVRHGDLYPLDLPQRFIDPPLFGRSESEHVVTGTDTDLARDDLLNGWNTQGSSHWDGFRHIRDPRGFFGGIPGSEHGVETWSRHGIVARGVVVDIARFCADTGDPINPTQPVCIDVDLLERALAAQSTTLREGDVLMLRTGWLDWYKKADQSLRDRAASREFLRAPGLLADESTARWLWDSGVSAVVADNPSVEVWPLLTGAAEGQGILHLRLLAQLGIPMGELWNLDDLAEACAADSRWDAMLVSSPLALPKGCASPANAMAIR</sequence>
<reference evidence="1 2" key="1">
    <citation type="submission" date="2023-07" db="EMBL/GenBank/DDBJ databases">
        <title>Sorghum-associated microbial communities from plants grown in Nebraska, USA.</title>
        <authorList>
            <person name="Schachtman D."/>
        </authorList>
    </citation>
    <scope>NUCLEOTIDE SEQUENCE [LARGE SCALE GENOMIC DNA]</scope>
    <source>
        <strain evidence="1 2">BE167</strain>
    </source>
</reference>
<dbReference type="SUPFAM" id="SSF102198">
    <property type="entry name" value="Putative cyclase"/>
    <property type="match status" value="1"/>
</dbReference>
<dbReference type="InterPro" id="IPR007325">
    <property type="entry name" value="KFase/CYL"/>
</dbReference>
<dbReference type="Pfam" id="PF04199">
    <property type="entry name" value="Cyclase"/>
    <property type="match status" value="1"/>
</dbReference>
<dbReference type="Gene3D" id="3.50.30.50">
    <property type="entry name" value="Putative cyclase"/>
    <property type="match status" value="1"/>
</dbReference>
<gene>
    <name evidence="1" type="ORF">J2X01_004138</name>
</gene>
<dbReference type="InterPro" id="IPR037175">
    <property type="entry name" value="KFase_sf"/>
</dbReference>
<protein>
    <submittedName>
        <fullName evidence="1">Kynurenine formamidase</fullName>
    </submittedName>
</protein>
<comment type="caution">
    <text evidence="1">The sequence shown here is derived from an EMBL/GenBank/DDBJ whole genome shotgun (WGS) entry which is preliminary data.</text>
</comment>
<name>A0ABU1UI52_9MICC</name>
<dbReference type="Proteomes" id="UP001252243">
    <property type="component" value="Unassembled WGS sequence"/>
</dbReference>
<proteinExistence type="predicted"/>
<dbReference type="EMBL" id="JAVDVQ010000033">
    <property type="protein sequence ID" value="MDR7084821.1"/>
    <property type="molecule type" value="Genomic_DNA"/>
</dbReference>
<organism evidence="1 2">
    <name type="scientific">Arthrobacter ginsengisoli</name>
    <dbReference type="NCBI Taxonomy" id="1356565"/>
    <lineage>
        <taxon>Bacteria</taxon>
        <taxon>Bacillati</taxon>
        <taxon>Actinomycetota</taxon>
        <taxon>Actinomycetes</taxon>
        <taxon>Micrococcales</taxon>
        <taxon>Micrococcaceae</taxon>
        <taxon>Arthrobacter</taxon>
    </lineage>
</organism>
<evidence type="ECO:0000313" key="2">
    <source>
        <dbReference type="Proteomes" id="UP001252243"/>
    </source>
</evidence>
<evidence type="ECO:0000313" key="1">
    <source>
        <dbReference type="EMBL" id="MDR7084821.1"/>
    </source>
</evidence>
<dbReference type="PANTHER" id="PTHR34861">
    <property type="match status" value="1"/>
</dbReference>